<comment type="subcellular location">
    <subcellularLocation>
        <location evidence="1">Cell outer membrane</location>
    </subcellularLocation>
</comment>
<dbReference type="InterPro" id="IPR006664">
    <property type="entry name" value="OMP_bac"/>
</dbReference>
<dbReference type="Gene3D" id="3.30.1330.60">
    <property type="entry name" value="OmpA-like domain"/>
    <property type="match status" value="1"/>
</dbReference>
<dbReference type="PROSITE" id="PS51123">
    <property type="entry name" value="OMPA_2"/>
    <property type="match status" value="1"/>
</dbReference>
<evidence type="ECO:0000259" key="5">
    <source>
        <dbReference type="PROSITE" id="PS51123"/>
    </source>
</evidence>
<dbReference type="SUPFAM" id="SSF103088">
    <property type="entry name" value="OmpA-like"/>
    <property type="match status" value="1"/>
</dbReference>
<dbReference type="PRINTS" id="PR01021">
    <property type="entry name" value="OMPADOMAIN"/>
</dbReference>
<dbReference type="InterPro" id="IPR006665">
    <property type="entry name" value="OmpA-like"/>
</dbReference>
<gene>
    <name evidence="6" type="ORF">FNB79_12425</name>
</gene>
<reference evidence="6 7" key="1">
    <citation type="submission" date="2019-07" db="EMBL/GenBank/DDBJ databases">
        <title>Genome sequencing for Formosa sp. PS13.</title>
        <authorList>
            <person name="Park S.-J."/>
        </authorList>
    </citation>
    <scope>NUCLEOTIDE SEQUENCE [LARGE SCALE GENOMIC DNA]</scope>
    <source>
        <strain evidence="6 7">PS13</strain>
    </source>
</reference>
<dbReference type="OrthoDB" id="9800869at2"/>
<dbReference type="GO" id="GO:0009279">
    <property type="term" value="C:cell outer membrane"/>
    <property type="evidence" value="ECO:0007669"/>
    <property type="project" value="UniProtKB-SubCell"/>
</dbReference>
<evidence type="ECO:0000256" key="2">
    <source>
        <dbReference type="ARBA" id="ARBA00023136"/>
    </source>
</evidence>
<dbReference type="Pfam" id="PF00691">
    <property type="entry name" value="OmpA"/>
    <property type="match status" value="1"/>
</dbReference>
<dbReference type="PANTHER" id="PTHR30329">
    <property type="entry name" value="STATOR ELEMENT OF FLAGELLAR MOTOR COMPLEX"/>
    <property type="match status" value="1"/>
</dbReference>
<evidence type="ECO:0000313" key="7">
    <source>
        <dbReference type="Proteomes" id="UP000319209"/>
    </source>
</evidence>
<dbReference type="InterPro" id="IPR050330">
    <property type="entry name" value="Bact_OuterMem_StrucFunc"/>
</dbReference>
<accession>A0A516GT82</accession>
<dbReference type="PANTHER" id="PTHR30329:SF21">
    <property type="entry name" value="LIPOPROTEIN YIAD-RELATED"/>
    <property type="match status" value="1"/>
</dbReference>
<dbReference type="RefSeq" id="WP_143381609.1">
    <property type="nucleotide sequence ID" value="NZ_CP041637.1"/>
</dbReference>
<evidence type="ECO:0000256" key="1">
    <source>
        <dbReference type="ARBA" id="ARBA00004442"/>
    </source>
</evidence>
<sequence length="231" mass="25942">MRHDLHFSDDYRTSDTEIEIKKAARIEGWAANSNFKMESISVGMQNAWHHIAISYYKGKFKMYYDSKRISNIPKFDVAPNMLGIGLMFYSKNDSKHPYLAVKNIRIAHGGGEMYNRIVANGEYVTNGIIFDSGKSTIKGNSQGIINQMVTILQENPDWKFEIIGHTDSDGSEANNLTLSTDRANAVKTTIIKQGIEVDRLHVVGKGESQPLNANSTPEEKANNRRVAFVKI</sequence>
<feature type="domain" description="OmpA-like" evidence="5">
    <location>
        <begin position="117"/>
        <end position="231"/>
    </location>
</feature>
<keyword evidence="3" id="KW-0998">Cell outer membrane</keyword>
<dbReference type="CDD" id="cd07185">
    <property type="entry name" value="OmpA_C-like"/>
    <property type="match status" value="1"/>
</dbReference>
<keyword evidence="7" id="KW-1185">Reference proteome</keyword>
<organism evidence="6 7">
    <name type="scientific">Formosa sediminum</name>
    <dbReference type="NCBI Taxonomy" id="2594004"/>
    <lineage>
        <taxon>Bacteria</taxon>
        <taxon>Pseudomonadati</taxon>
        <taxon>Bacteroidota</taxon>
        <taxon>Flavobacteriia</taxon>
        <taxon>Flavobacteriales</taxon>
        <taxon>Flavobacteriaceae</taxon>
        <taxon>Formosa</taxon>
    </lineage>
</organism>
<proteinExistence type="predicted"/>
<evidence type="ECO:0000313" key="6">
    <source>
        <dbReference type="EMBL" id="QDO94733.1"/>
    </source>
</evidence>
<dbReference type="InterPro" id="IPR036737">
    <property type="entry name" value="OmpA-like_sf"/>
</dbReference>
<dbReference type="EMBL" id="CP041637">
    <property type="protein sequence ID" value="QDO94733.1"/>
    <property type="molecule type" value="Genomic_DNA"/>
</dbReference>
<dbReference type="AlphaFoldDB" id="A0A516GT82"/>
<evidence type="ECO:0000256" key="3">
    <source>
        <dbReference type="ARBA" id="ARBA00023237"/>
    </source>
</evidence>
<keyword evidence="2 4" id="KW-0472">Membrane</keyword>
<dbReference type="Proteomes" id="UP000319209">
    <property type="component" value="Chromosome"/>
</dbReference>
<dbReference type="KEGG" id="fop:FNB79_12425"/>
<protein>
    <submittedName>
        <fullName evidence="6">OmpA family protein</fullName>
    </submittedName>
</protein>
<evidence type="ECO:0000256" key="4">
    <source>
        <dbReference type="PROSITE-ProRule" id="PRU00473"/>
    </source>
</evidence>
<name>A0A516GT82_9FLAO</name>